<evidence type="ECO:0000313" key="1">
    <source>
        <dbReference type="EMBL" id="CAK5005797.1"/>
    </source>
</evidence>
<dbReference type="Proteomes" id="UP001497535">
    <property type="component" value="Unassembled WGS sequence"/>
</dbReference>
<keyword evidence="2" id="KW-1185">Reference proteome</keyword>
<dbReference type="EMBL" id="CAVMJV010000001">
    <property type="protein sequence ID" value="CAK5005797.1"/>
    <property type="molecule type" value="Genomic_DNA"/>
</dbReference>
<protein>
    <submittedName>
        <fullName evidence="1">Uncharacterized protein</fullName>
    </submittedName>
</protein>
<sequence length="46" mass="5382">MYKRLKRFGSWIRKTASEKDCALIVLTLFVILAFGIAILLNNYYLN</sequence>
<accession>A0ACB0XK49</accession>
<organism evidence="1 2">
    <name type="scientific">Meloidogyne enterolobii</name>
    <name type="common">Root-knot nematode worm</name>
    <name type="synonym">Meloidogyne mayaguensis</name>
    <dbReference type="NCBI Taxonomy" id="390850"/>
    <lineage>
        <taxon>Eukaryota</taxon>
        <taxon>Metazoa</taxon>
        <taxon>Ecdysozoa</taxon>
        <taxon>Nematoda</taxon>
        <taxon>Chromadorea</taxon>
        <taxon>Rhabditida</taxon>
        <taxon>Tylenchina</taxon>
        <taxon>Tylenchomorpha</taxon>
        <taxon>Tylenchoidea</taxon>
        <taxon>Meloidogynidae</taxon>
        <taxon>Meloidogyninae</taxon>
        <taxon>Meloidogyne</taxon>
    </lineage>
</organism>
<reference evidence="1" key="1">
    <citation type="submission" date="2023-11" db="EMBL/GenBank/DDBJ databases">
        <authorList>
            <person name="Poullet M."/>
        </authorList>
    </citation>
    <scope>NUCLEOTIDE SEQUENCE</scope>
    <source>
        <strain evidence="1">E1834</strain>
    </source>
</reference>
<name>A0ACB0XK49_MELEN</name>
<comment type="caution">
    <text evidence="1">The sequence shown here is derived from an EMBL/GenBank/DDBJ whole genome shotgun (WGS) entry which is preliminary data.</text>
</comment>
<proteinExistence type="predicted"/>
<gene>
    <name evidence="1" type="ORF">MENTE1834_LOCUS37</name>
</gene>
<evidence type="ECO:0000313" key="2">
    <source>
        <dbReference type="Proteomes" id="UP001497535"/>
    </source>
</evidence>